<dbReference type="SUPFAM" id="SSF82153">
    <property type="entry name" value="FAS1 domain"/>
    <property type="match status" value="1"/>
</dbReference>
<keyword evidence="3" id="KW-1185">Reference proteome</keyword>
<dbReference type="Pfam" id="PF02469">
    <property type="entry name" value="Fasciclin"/>
    <property type="match status" value="1"/>
</dbReference>
<name>A0ABT4RQZ2_9ACTN</name>
<dbReference type="PANTHER" id="PTHR10900">
    <property type="entry name" value="PERIOSTIN-RELATED"/>
    <property type="match status" value="1"/>
</dbReference>
<dbReference type="InterPro" id="IPR036378">
    <property type="entry name" value="FAS1_dom_sf"/>
</dbReference>
<dbReference type="InterPro" id="IPR000782">
    <property type="entry name" value="FAS1_domain"/>
</dbReference>
<dbReference type="InterPro" id="IPR050904">
    <property type="entry name" value="Adhesion/Biosynth-related"/>
</dbReference>
<dbReference type="RefSeq" id="WP_202958195.1">
    <property type="nucleotide sequence ID" value="NZ_JAPCID010000045.1"/>
</dbReference>
<dbReference type="Proteomes" id="UP001147700">
    <property type="component" value="Unassembled WGS sequence"/>
</dbReference>
<dbReference type="EMBL" id="JAPCID010000045">
    <property type="protein sequence ID" value="MDA0140818.1"/>
    <property type="molecule type" value="Genomic_DNA"/>
</dbReference>
<accession>A0ABT4RQZ2</accession>
<evidence type="ECO:0000259" key="1">
    <source>
        <dbReference type="PROSITE" id="PS50213"/>
    </source>
</evidence>
<dbReference type="PROSITE" id="PS50213">
    <property type="entry name" value="FAS1"/>
    <property type="match status" value="1"/>
</dbReference>
<dbReference type="PANTHER" id="PTHR10900:SF77">
    <property type="entry name" value="FI19380P1"/>
    <property type="match status" value="1"/>
</dbReference>
<organism evidence="2 3">
    <name type="scientific">Solirubrobacter deserti</name>
    <dbReference type="NCBI Taxonomy" id="2282478"/>
    <lineage>
        <taxon>Bacteria</taxon>
        <taxon>Bacillati</taxon>
        <taxon>Actinomycetota</taxon>
        <taxon>Thermoleophilia</taxon>
        <taxon>Solirubrobacterales</taxon>
        <taxon>Solirubrobacteraceae</taxon>
        <taxon>Solirubrobacter</taxon>
    </lineage>
</organism>
<evidence type="ECO:0000313" key="2">
    <source>
        <dbReference type="EMBL" id="MDA0140818.1"/>
    </source>
</evidence>
<sequence length="103" mass="10722">MATETPAAAEQDIVALASATPDLSTLVSAVQAAELVETLQGEGPFTVFAPTNDAFAAVGQATLDELLAPEARISSLPAILTYHIVPPVSSPRPISRTVRRSRP</sequence>
<gene>
    <name evidence="2" type="ORF">OJ962_25200</name>
</gene>
<reference evidence="2" key="1">
    <citation type="submission" date="2022-10" db="EMBL/GenBank/DDBJ databases">
        <title>The WGS of Solirubrobacter sp. CPCC 204708.</title>
        <authorList>
            <person name="Jiang Z."/>
        </authorList>
    </citation>
    <scope>NUCLEOTIDE SEQUENCE</scope>
    <source>
        <strain evidence="2">CPCC 204708</strain>
    </source>
</reference>
<evidence type="ECO:0000313" key="3">
    <source>
        <dbReference type="Proteomes" id="UP001147700"/>
    </source>
</evidence>
<feature type="domain" description="FAS1" evidence="1">
    <location>
        <begin position="10"/>
        <end position="103"/>
    </location>
</feature>
<comment type="caution">
    <text evidence="2">The sequence shown here is derived from an EMBL/GenBank/DDBJ whole genome shotgun (WGS) entry which is preliminary data.</text>
</comment>
<dbReference type="Gene3D" id="2.30.180.10">
    <property type="entry name" value="FAS1 domain"/>
    <property type="match status" value="1"/>
</dbReference>
<proteinExistence type="predicted"/>
<protein>
    <submittedName>
        <fullName evidence="2">Fasciclin domain-containing protein</fullName>
    </submittedName>
</protein>